<evidence type="ECO:0000259" key="11">
    <source>
        <dbReference type="PROSITE" id="PS50869"/>
    </source>
</evidence>
<evidence type="ECO:0000256" key="2">
    <source>
        <dbReference type="ARBA" id="ARBA00006794"/>
    </source>
</evidence>
<dbReference type="InterPro" id="IPR040145">
    <property type="entry name" value="ITM2"/>
</dbReference>
<dbReference type="GO" id="GO:0005886">
    <property type="term" value="C:plasma membrane"/>
    <property type="evidence" value="ECO:0007669"/>
    <property type="project" value="UniProtKB-UniRule"/>
</dbReference>
<dbReference type="PANTHER" id="PTHR10962:SF1">
    <property type="entry name" value="INTEGRAL MEMBRANE PROTEIN 2"/>
    <property type="match status" value="1"/>
</dbReference>
<evidence type="ECO:0000256" key="1">
    <source>
        <dbReference type="ARBA" id="ARBA00004606"/>
    </source>
</evidence>
<evidence type="ECO:0000313" key="13">
    <source>
        <dbReference type="Proteomes" id="UP000835052"/>
    </source>
</evidence>
<dbReference type="OrthoDB" id="9982095at2759"/>
<dbReference type="GO" id="GO:0005794">
    <property type="term" value="C:Golgi apparatus"/>
    <property type="evidence" value="ECO:0007669"/>
    <property type="project" value="TreeGrafter"/>
</dbReference>
<dbReference type="PANTHER" id="PTHR10962">
    <property type="entry name" value="INTEGRAL TRANSMEMBRANE PROTEIN 2"/>
    <property type="match status" value="1"/>
</dbReference>
<dbReference type="GO" id="GO:0070062">
    <property type="term" value="C:extracellular exosome"/>
    <property type="evidence" value="ECO:0007669"/>
    <property type="project" value="TreeGrafter"/>
</dbReference>
<keyword evidence="7" id="KW-1015">Disulfide bond</keyword>
<comment type="subcellular location">
    <subcellularLocation>
        <location evidence="1 9">Membrane</location>
        <topology evidence="1 9">Single-pass type II membrane protein</topology>
    </subcellularLocation>
</comment>
<evidence type="ECO:0000256" key="6">
    <source>
        <dbReference type="ARBA" id="ARBA00023136"/>
    </source>
</evidence>
<keyword evidence="4 9" id="KW-0735">Signal-anchor</keyword>
<dbReference type="SMART" id="SM01039">
    <property type="entry name" value="BRICHOS"/>
    <property type="match status" value="1"/>
</dbReference>
<feature type="region of interest" description="Disordered" evidence="10">
    <location>
        <begin position="1"/>
        <end position="26"/>
    </location>
</feature>
<evidence type="ECO:0000256" key="7">
    <source>
        <dbReference type="ARBA" id="ARBA00023157"/>
    </source>
</evidence>
<keyword evidence="6 9" id="KW-0472">Membrane</keyword>
<protein>
    <recommendedName>
        <fullName evidence="9">Integral membrane protein 2</fullName>
    </recommendedName>
</protein>
<keyword evidence="9" id="KW-1003">Cell membrane</keyword>
<proteinExistence type="inferred from homology"/>
<comment type="similarity">
    <text evidence="2 9">Belongs to the ITM2 family.</text>
</comment>
<feature type="transmembrane region" description="Helical" evidence="9">
    <location>
        <begin position="101"/>
        <end position="120"/>
    </location>
</feature>
<dbReference type="InterPro" id="IPR007084">
    <property type="entry name" value="BRICHOS_dom"/>
</dbReference>
<comment type="caution">
    <text evidence="12">The sequence shown here is derived from an EMBL/GenBank/DDBJ whole genome shotgun (WGS) entry which is preliminary data.</text>
</comment>
<evidence type="ECO:0000256" key="4">
    <source>
        <dbReference type="ARBA" id="ARBA00022968"/>
    </source>
</evidence>
<gene>
    <name evidence="12" type="ORF">CAUJ_LOCUS10262</name>
</gene>
<evidence type="ECO:0000256" key="3">
    <source>
        <dbReference type="ARBA" id="ARBA00022692"/>
    </source>
</evidence>
<organism evidence="12 13">
    <name type="scientific">Caenorhabditis auriculariae</name>
    <dbReference type="NCBI Taxonomy" id="2777116"/>
    <lineage>
        <taxon>Eukaryota</taxon>
        <taxon>Metazoa</taxon>
        <taxon>Ecdysozoa</taxon>
        <taxon>Nematoda</taxon>
        <taxon>Chromadorea</taxon>
        <taxon>Rhabditida</taxon>
        <taxon>Rhabditina</taxon>
        <taxon>Rhabditomorpha</taxon>
        <taxon>Rhabditoidea</taxon>
        <taxon>Rhabditidae</taxon>
        <taxon>Peloderinae</taxon>
        <taxon>Caenorhabditis</taxon>
    </lineage>
</organism>
<feature type="domain" description="BRICHOS" evidence="11">
    <location>
        <begin position="171"/>
        <end position="271"/>
    </location>
</feature>
<evidence type="ECO:0000256" key="8">
    <source>
        <dbReference type="ARBA" id="ARBA00023180"/>
    </source>
</evidence>
<dbReference type="GO" id="GO:0001540">
    <property type="term" value="F:amyloid-beta binding"/>
    <property type="evidence" value="ECO:0007669"/>
    <property type="project" value="TreeGrafter"/>
</dbReference>
<feature type="region of interest" description="Disordered" evidence="10">
    <location>
        <begin position="53"/>
        <end position="91"/>
    </location>
</feature>
<reference evidence="12" key="1">
    <citation type="submission" date="2020-10" db="EMBL/GenBank/DDBJ databases">
        <authorList>
            <person name="Kikuchi T."/>
        </authorList>
    </citation>
    <scope>NUCLEOTIDE SEQUENCE</scope>
    <source>
        <strain evidence="12">NKZ352</strain>
    </source>
</reference>
<evidence type="ECO:0000256" key="5">
    <source>
        <dbReference type="ARBA" id="ARBA00022989"/>
    </source>
</evidence>
<keyword evidence="13" id="KW-1185">Reference proteome</keyword>
<keyword evidence="8" id="KW-0325">Glycoprotein</keyword>
<keyword evidence="3 9" id="KW-0812">Transmembrane</keyword>
<evidence type="ECO:0000256" key="9">
    <source>
        <dbReference type="RuleBase" id="RU367061"/>
    </source>
</evidence>
<dbReference type="AlphaFoldDB" id="A0A8S1HCX0"/>
<feature type="compositionally biased region" description="Basic and acidic residues" evidence="10">
    <location>
        <begin position="8"/>
        <end position="24"/>
    </location>
</feature>
<dbReference type="GO" id="GO:0042985">
    <property type="term" value="P:negative regulation of amyloid precursor protein biosynthetic process"/>
    <property type="evidence" value="ECO:0007669"/>
    <property type="project" value="TreeGrafter"/>
</dbReference>
<dbReference type="EMBL" id="CAJGYM010000043">
    <property type="protein sequence ID" value="CAD6194343.1"/>
    <property type="molecule type" value="Genomic_DNA"/>
</dbReference>
<name>A0A8S1HCX0_9PELO</name>
<accession>A0A8S1HCX0</accession>
<evidence type="ECO:0000256" key="10">
    <source>
        <dbReference type="SAM" id="MobiDB-lite"/>
    </source>
</evidence>
<keyword evidence="5 9" id="KW-1133">Transmembrane helix</keyword>
<evidence type="ECO:0000313" key="12">
    <source>
        <dbReference type="EMBL" id="CAD6194343.1"/>
    </source>
</evidence>
<sequence>MTIFTKTENTEEKKPAGENEKEATPKVVVCDAEEERHISNCGWIPMEGGNFDRPKEKRSSSFGPLSIIRLSPSPLARTPSPSPPDYENAKNERRIRRCTKITLFFIALFTMGIAVSFFFYQRGLINVAYQKGVYHGWNAATFSNRGIAERLEQNVEINPTESYEKIQVPRFGSNRPAVFLHDFKKNLTAIVDVMGKRCFLKDLDRSTVASPRNLIDMLRAMDTAPAMSTGAQPRVVRETFRVGAALTETEISSIASPMLARHCAYRPTYMLKKASIEEGSRRVRRDVDSVNSLSFASMGGSSIEVDEILF</sequence>
<dbReference type="PROSITE" id="PS50869">
    <property type="entry name" value="BRICHOS"/>
    <property type="match status" value="1"/>
</dbReference>
<dbReference type="Pfam" id="PF04089">
    <property type="entry name" value="BRICHOS"/>
    <property type="match status" value="1"/>
</dbReference>
<dbReference type="Proteomes" id="UP000835052">
    <property type="component" value="Unassembled WGS sequence"/>
</dbReference>